<dbReference type="SUPFAM" id="SSF48403">
    <property type="entry name" value="Ankyrin repeat"/>
    <property type="match status" value="1"/>
</dbReference>
<proteinExistence type="predicted"/>
<keyword evidence="2" id="KW-0418">Kinase</keyword>
<sequence length="361" mass="41046">MMCSMIEDDSWSYSLAQNLIEKGAKLGPKDSYGFNAFMYACLYQKHCVLELFLSSPGDFSLYSKDQFGNTCFHLAALARNDSICSILRTIVVKFNQTQTIERNKFGHGPIDLCKLNNHQSCQRLDLLGKMSADKNGQSVFCKSESVKISAFDTDWHEFYKFVKNIREPLIKEYKPRIAADPKLVEDYIEFKSGKSEPKCVVTRNLTSSVEHYDMIRRQTDRAISDNRNLSSKSVKSDATDKDHSQPWRENLKNLYETLEYQNTRSFRRTMNQSPTNLFDQLSTGLLINLHLNNCMNNESRRSSLMKFNKPPSQISVVNQQALNGVKNAKTTTANAATNNATGSNIAQNGNALRRTSFMSIK</sequence>
<name>A0A3M7PF42_BRAPC</name>
<evidence type="ECO:0000313" key="2">
    <source>
        <dbReference type="EMBL" id="RMZ97725.1"/>
    </source>
</evidence>
<dbReference type="AlphaFoldDB" id="A0A3M7PF42"/>
<evidence type="ECO:0000313" key="3">
    <source>
        <dbReference type="Proteomes" id="UP000276133"/>
    </source>
</evidence>
<accession>A0A3M7PF42</accession>
<keyword evidence="3" id="KW-1185">Reference proteome</keyword>
<dbReference type="Proteomes" id="UP000276133">
    <property type="component" value="Unassembled WGS sequence"/>
</dbReference>
<protein>
    <submittedName>
        <fullName evidence="2">Receptor-interacting serine threonine-kinase 4-like</fullName>
    </submittedName>
</protein>
<dbReference type="OrthoDB" id="5406014at2759"/>
<dbReference type="EMBL" id="REGN01011235">
    <property type="protein sequence ID" value="RMZ97725.1"/>
    <property type="molecule type" value="Genomic_DNA"/>
</dbReference>
<dbReference type="STRING" id="10195.A0A3M7PF42"/>
<feature type="region of interest" description="Disordered" evidence="1">
    <location>
        <begin position="220"/>
        <end position="248"/>
    </location>
</feature>
<organism evidence="2 3">
    <name type="scientific">Brachionus plicatilis</name>
    <name type="common">Marine rotifer</name>
    <name type="synonym">Brachionus muelleri</name>
    <dbReference type="NCBI Taxonomy" id="10195"/>
    <lineage>
        <taxon>Eukaryota</taxon>
        <taxon>Metazoa</taxon>
        <taxon>Spiralia</taxon>
        <taxon>Gnathifera</taxon>
        <taxon>Rotifera</taxon>
        <taxon>Eurotatoria</taxon>
        <taxon>Monogononta</taxon>
        <taxon>Pseudotrocha</taxon>
        <taxon>Ploima</taxon>
        <taxon>Brachionidae</taxon>
        <taxon>Brachionus</taxon>
    </lineage>
</organism>
<dbReference type="GO" id="GO:0016301">
    <property type="term" value="F:kinase activity"/>
    <property type="evidence" value="ECO:0007669"/>
    <property type="project" value="UniProtKB-KW"/>
</dbReference>
<dbReference type="InterPro" id="IPR036770">
    <property type="entry name" value="Ankyrin_rpt-contain_sf"/>
</dbReference>
<feature type="compositionally biased region" description="Basic and acidic residues" evidence="1">
    <location>
        <begin position="234"/>
        <end position="248"/>
    </location>
</feature>
<keyword evidence="2" id="KW-0808">Transferase</keyword>
<comment type="caution">
    <text evidence="2">The sequence shown here is derived from an EMBL/GenBank/DDBJ whole genome shotgun (WGS) entry which is preliminary data.</text>
</comment>
<keyword evidence="2" id="KW-0675">Receptor</keyword>
<dbReference type="Gene3D" id="1.25.40.20">
    <property type="entry name" value="Ankyrin repeat-containing domain"/>
    <property type="match status" value="1"/>
</dbReference>
<evidence type="ECO:0000256" key="1">
    <source>
        <dbReference type="SAM" id="MobiDB-lite"/>
    </source>
</evidence>
<dbReference type="InterPro" id="IPR002110">
    <property type="entry name" value="Ankyrin_rpt"/>
</dbReference>
<reference evidence="2 3" key="1">
    <citation type="journal article" date="2018" name="Sci. Rep.">
        <title>Genomic signatures of local adaptation to the degree of environmental predictability in rotifers.</title>
        <authorList>
            <person name="Franch-Gras L."/>
            <person name="Hahn C."/>
            <person name="Garcia-Roger E.M."/>
            <person name="Carmona M.J."/>
            <person name="Serra M."/>
            <person name="Gomez A."/>
        </authorList>
    </citation>
    <scope>NUCLEOTIDE SEQUENCE [LARGE SCALE GENOMIC DNA]</scope>
    <source>
        <strain evidence="2">HYR1</strain>
    </source>
</reference>
<gene>
    <name evidence="2" type="ORF">BpHYR1_052020</name>
</gene>
<dbReference type="SMART" id="SM00248">
    <property type="entry name" value="ANK"/>
    <property type="match status" value="2"/>
</dbReference>